<proteinExistence type="predicted"/>
<reference evidence="1 2" key="2">
    <citation type="submission" date="2020-07" db="EMBL/GenBank/DDBJ databases">
        <title>Bacterial metabolism rescues the inhibition of intestinal drug absorption by food and drug additives.</title>
        <authorList>
            <person name="Zou L."/>
            <person name="Spanogiannopoulos P."/>
            <person name="Chien H.-C."/>
            <person name="Pieper L.M."/>
            <person name="Cai W."/>
            <person name="Khuri N."/>
            <person name="Pottel J."/>
            <person name="Vora B."/>
            <person name="Ni Z."/>
            <person name="Tsakalozou E."/>
            <person name="Zhang W."/>
            <person name="Shoichet B.K."/>
            <person name="Giacomini K.M."/>
            <person name="Turnbaugh P.J."/>
        </authorList>
    </citation>
    <scope>NUCLEOTIDE SEQUENCE [LARGE SCALE GENOMIC DNA]</scope>
    <source>
        <strain evidence="1 2">F22</strain>
    </source>
</reference>
<evidence type="ECO:0000313" key="1">
    <source>
        <dbReference type="EMBL" id="NUN86918.1"/>
    </source>
</evidence>
<protein>
    <submittedName>
        <fullName evidence="1">Uncharacterized protein</fullName>
    </submittedName>
</protein>
<organism evidence="1 2">
    <name type="scientific">Coprococcus comes</name>
    <dbReference type="NCBI Taxonomy" id="410072"/>
    <lineage>
        <taxon>Bacteria</taxon>
        <taxon>Bacillati</taxon>
        <taxon>Bacillota</taxon>
        <taxon>Clostridia</taxon>
        <taxon>Lachnospirales</taxon>
        <taxon>Lachnospiraceae</taxon>
        <taxon>Coprococcus</taxon>
    </lineage>
</organism>
<name>A0A849XSQ2_9FIRM</name>
<accession>A0A849XSQ2</accession>
<sequence>MSNVIAKMAIPSVISKSGQVRRCTFCKYNVQSGKNHCGHAYNSQVQEIIHLNKCKKERLFMEERDDLEQMAFIQKWNDGKAEREKKREQMWNGILEKAGIKKEEK</sequence>
<evidence type="ECO:0000313" key="2">
    <source>
        <dbReference type="Proteomes" id="UP000554488"/>
    </source>
</evidence>
<dbReference type="AlphaFoldDB" id="A0A849XSQ2"/>
<reference evidence="1 2" key="1">
    <citation type="submission" date="2020-04" db="EMBL/GenBank/DDBJ databases">
        <authorList>
            <person name="Pieper L."/>
        </authorList>
    </citation>
    <scope>NUCLEOTIDE SEQUENCE [LARGE SCALE GENOMIC DNA]</scope>
    <source>
        <strain evidence="1 2">F22</strain>
    </source>
</reference>
<comment type="caution">
    <text evidence="1">The sequence shown here is derived from an EMBL/GenBank/DDBJ whole genome shotgun (WGS) entry which is preliminary data.</text>
</comment>
<dbReference type="EMBL" id="JABWDC010000036">
    <property type="protein sequence ID" value="NUN86918.1"/>
    <property type="molecule type" value="Genomic_DNA"/>
</dbReference>
<dbReference type="RefSeq" id="WP_207719271.1">
    <property type="nucleotide sequence ID" value="NZ_JABWDC010000036.1"/>
</dbReference>
<dbReference type="Proteomes" id="UP000554488">
    <property type="component" value="Unassembled WGS sequence"/>
</dbReference>
<gene>
    <name evidence="1" type="ORF">HUU93_09965</name>
</gene>